<reference evidence="14" key="1">
    <citation type="submission" date="2022-11" db="EMBL/GenBank/DDBJ databases">
        <title>Minimal conservation of predation-associated metabolite biosynthetic gene clusters underscores biosynthetic potential of Myxococcota including descriptions for ten novel species: Archangium lansinium sp. nov., Myxococcus landrumus sp. nov., Nannocystis bai.</title>
        <authorList>
            <person name="Ahearne A."/>
            <person name="Stevens C."/>
            <person name="Phillips K."/>
        </authorList>
    </citation>
    <scope>NUCLEOTIDE SEQUENCE</scope>
    <source>
        <strain evidence="14">Na p29</strain>
    </source>
</reference>
<evidence type="ECO:0000256" key="5">
    <source>
        <dbReference type="ARBA" id="ARBA00022741"/>
    </source>
</evidence>
<dbReference type="Gene3D" id="3.40.50.300">
    <property type="entry name" value="P-loop containing nucleotide triphosphate hydrolases"/>
    <property type="match status" value="1"/>
</dbReference>
<evidence type="ECO:0000256" key="6">
    <source>
        <dbReference type="ARBA" id="ARBA00022840"/>
    </source>
</evidence>
<evidence type="ECO:0000313" key="15">
    <source>
        <dbReference type="Proteomes" id="UP001150924"/>
    </source>
</evidence>
<dbReference type="InterPro" id="IPR017871">
    <property type="entry name" value="ABC_transporter-like_CS"/>
</dbReference>
<dbReference type="InterPro" id="IPR027417">
    <property type="entry name" value="P-loop_NTPase"/>
</dbReference>
<dbReference type="PANTHER" id="PTHR24221:SF646">
    <property type="entry name" value="HAEMOLYSIN SECRETION ATP-BINDING PROTEIN"/>
    <property type="match status" value="1"/>
</dbReference>
<feature type="domain" description="ATP-grasp" evidence="13">
    <location>
        <begin position="131"/>
        <end position="323"/>
    </location>
</feature>
<dbReference type="SUPFAM" id="SSF56059">
    <property type="entry name" value="Glutathione synthetase ATP-binding domain-like"/>
    <property type="match status" value="1"/>
</dbReference>
<proteinExistence type="predicted"/>
<evidence type="ECO:0000256" key="2">
    <source>
        <dbReference type="ARBA" id="ARBA00022448"/>
    </source>
</evidence>
<keyword evidence="6 9" id="KW-0067">ATP-binding</keyword>
<keyword evidence="5 9" id="KW-0547">Nucleotide-binding</keyword>
<protein>
    <submittedName>
        <fullName evidence="14">ATP-binding cassette domain-containing protein</fullName>
    </submittedName>
</protein>
<comment type="caution">
    <text evidence="14">The sequence shown here is derived from an EMBL/GenBank/DDBJ whole genome shotgun (WGS) entry which is preliminary data.</text>
</comment>
<dbReference type="CDD" id="cd03228">
    <property type="entry name" value="ABCC_MRP_Like"/>
    <property type="match status" value="1"/>
</dbReference>
<evidence type="ECO:0000256" key="3">
    <source>
        <dbReference type="ARBA" id="ARBA00022475"/>
    </source>
</evidence>
<feature type="transmembrane region" description="Helical" evidence="10">
    <location>
        <begin position="398"/>
        <end position="424"/>
    </location>
</feature>
<feature type="domain" description="ABC transporter" evidence="11">
    <location>
        <begin position="689"/>
        <end position="930"/>
    </location>
</feature>
<dbReference type="InterPro" id="IPR036640">
    <property type="entry name" value="ABC1_TM_sf"/>
</dbReference>
<evidence type="ECO:0000256" key="9">
    <source>
        <dbReference type="PROSITE-ProRule" id="PRU00409"/>
    </source>
</evidence>
<comment type="subcellular location">
    <subcellularLocation>
        <location evidence="1">Cell membrane</location>
        <topology evidence="1">Multi-pass membrane protein</topology>
    </subcellularLocation>
</comment>
<organism evidence="14 15">
    <name type="scientific">Nannocystis pusilla</name>
    <dbReference type="NCBI Taxonomy" id="889268"/>
    <lineage>
        <taxon>Bacteria</taxon>
        <taxon>Pseudomonadati</taxon>
        <taxon>Myxococcota</taxon>
        <taxon>Polyangia</taxon>
        <taxon>Nannocystales</taxon>
        <taxon>Nannocystaceae</taxon>
        <taxon>Nannocystis</taxon>
    </lineage>
</organism>
<dbReference type="Pfam" id="PF00005">
    <property type="entry name" value="ABC_tran"/>
    <property type="match status" value="1"/>
</dbReference>
<dbReference type="PANTHER" id="PTHR24221">
    <property type="entry name" value="ATP-BINDING CASSETTE SUB-FAMILY B"/>
    <property type="match status" value="1"/>
</dbReference>
<dbReference type="SUPFAM" id="SSF52540">
    <property type="entry name" value="P-loop containing nucleoside triphosphate hydrolases"/>
    <property type="match status" value="1"/>
</dbReference>
<evidence type="ECO:0000259" key="13">
    <source>
        <dbReference type="PROSITE" id="PS50975"/>
    </source>
</evidence>
<dbReference type="GO" id="GO:0005524">
    <property type="term" value="F:ATP binding"/>
    <property type="evidence" value="ECO:0007669"/>
    <property type="project" value="UniProtKB-UniRule"/>
</dbReference>
<evidence type="ECO:0000256" key="4">
    <source>
        <dbReference type="ARBA" id="ARBA00022692"/>
    </source>
</evidence>
<accession>A0A9X3IVX9</accession>
<name>A0A9X3IVX9_9BACT</name>
<evidence type="ECO:0000313" key="14">
    <source>
        <dbReference type="EMBL" id="MCY1005861.1"/>
    </source>
</evidence>
<dbReference type="Proteomes" id="UP001150924">
    <property type="component" value="Unassembled WGS sequence"/>
</dbReference>
<dbReference type="InterPro" id="IPR003593">
    <property type="entry name" value="AAA+_ATPase"/>
</dbReference>
<evidence type="ECO:0000256" key="1">
    <source>
        <dbReference type="ARBA" id="ARBA00004651"/>
    </source>
</evidence>
<dbReference type="AlphaFoldDB" id="A0A9X3IVX9"/>
<dbReference type="PROSITE" id="PS50975">
    <property type="entry name" value="ATP_GRASP"/>
    <property type="match status" value="1"/>
</dbReference>
<evidence type="ECO:0000259" key="11">
    <source>
        <dbReference type="PROSITE" id="PS50893"/>
    </source>
</evidence>
<keyword evidence="7 10" id="KW-1133">Transmembrane helix</keyword>
<dbReference type="EMBL" id="JAPNKE010000002">
    <property type="protein sequence ID" value="MCY1005861.1"/>
    <property type="molecule type" value="Genomic_DNA"/>
</dbReference>
<dbReference type="InterPro" id="IPR011761">
    <property type="entry name" value="ATP-grasp"/>
</dbReference>
<dbReference type="PROSITE" id="PS50929">
    <property type="entry name" value="ABC_TM1F"/>
    <property type="match status" value="1"/>
</dbReference>
<keyword evidence="4 10" id="KW-0812">Transmembrane</keyword>
<feature type="transmembrane region" description="Helical" evidence="10">
    <location>
        <begin position="508"/>
        <end position="528"/>
    </location>
</feature>
<dbReference type="InterPro" id="IPR011527">
    <property type="entry name" value="ABC1_TM_dom"/>
</dbReference>
<keyword evidence="3" id="KW-1003">Cell membrane</keyword>
<dbReference type="InterPro" id="IPR048936">
    <property type="entry name" value="MvdD-like_ATPgrasp"/>
</dbReference>
<dbReference type="Pfam" id="PF21068">
    <property type="entry name" value="ATPgraspMvdD"/>
    <property type="match status" value="1"/>
</dbReference>
<sequence>MKVVMVTFSGDQTGKIGELRAHLEARGAEVLRFDTDRFPCDAQAWFRQDGGREELRLRCDGHDVRLEPGDAIWYRRARWAEKLPPSLPRQLRHGCVLESEALLRGMLAAAPCFVMDPPDLVRERGHKPAQQRLARELGLATPRTLMTNDPAEAREFIASCPGGAIAKMLSAFAVHDADGEEQVVFTTSLRDEHLAKLDGLRLAPMVFQEQIHKRLELRITVVGSRMFTAAVDSQKVAGAEVDWRERGVTLLPSWTPYELPADVARALERYMERIGMQYSAIDMLVDPDGRHVFLEANPAGECFWLEYYSPHFPLAAAIADVLVGAPERGGPSARDAAMTPAGDTPPDGLRVRLARGARAVQMAWRSAPAIAALWIAALAIAALVPIAVAWVGKVLVDAILAGATAEALAWLVGEMLLIVGLGLAQRAAGTLRGLLGARLGLAVNLEILHKTQQLELRHFQDPEFYDQLTRARREASHRPLAVAAELLGLIAAVVTLLGFAALLLRYSVLAVGMLLVAAVPAALAEVRFSRATFELRNRRASDARMLGYLEHVLASDEHAKEVMTLDLGPLLLGRWRQLGDRMWHDERAVAVERLRSVALLSQLGTLSFYACYGAVVVQAARGQLGLGELTMYAFVFRQGQAAFQTILLALGALYEHDLYLSNLLRFLAISTDPSRPRLAAAPERHERGIRFEDVGFRYPDQDRFALRHVDLSFAPGETIALVGPNGAGKSTFIKLLAGLYEPTEGRILLDGRDLRDIPRPELRRRLAVVFQDYNQYQLTARDNVGFGDPSRADDDARISAAIADGGAADVVAALPAGLDAQLGRWFAGGVELSGGQWQRIALARAFMREDADVLILDEPTAALDIDAEAEVFTRVRELAAGRIVCLISHRFANVRMADRIVVLAASGVVEQGDHARLLAADGYYAAMFRKQASGYAVD</sequence>
<evidence type="ECO:0000256" key="7">
    <source>
        <dbReference type="ARBA" id="ARBA00022989"/>
    </source>
</evidence>
<feature type="transmembrane region" description="Helical" evidence="10">
    <location>
        <begin position="371"/>
        <end position="392"/>
    </location>
</feature>
<dbReference type="GO" id="GO:0016887">
    <property type="term" value="F:ATP hydrolysis activity"/>
    <property type="evidence" value="ECO:0007669"/>
    <property type="project" value="InterPro"/>
</dbReference>
<gene>
    <name evidence="14" type="ORF">OV079_09830</name>
</gene>
<keyword evidence="2" id="KW-0813">Transport</keyword>
<keyword evidence="8 10" id="KW-0472">Membrane</keyword>
<dbReference type="GO" id="GO:0046872">
    <property type="term" value="F:metal ion binding"/>
    <property type="evidence" value="ECO:0007669"/>
    <property type="project" value="InterPro"/>
</dbReference>
<evidence type="ECO:0000259" key="12">
    <source>
        <dbReference type="PROSITE" id="PS50929"/>
    </source>
</evidence>
<dbReference type="SUPFAM" id="SSF90123">
    <property type="entry name" value="ABC transporter transmembrane region"/>
    <property type="match status" value="1"/>
</dbReference>
<dbReference type="GO" id="GO:0005886">
    <property type="term" value="C:plasma membrane"/>
    <property type="evidence" value="ECO:0007669"/>
    <property type="project" value="UniProtKB-SubCell"/>
</dbReference>
<dbReference type="InterPro" id="IPR039421">
    <property type="entry name" value="Type_1_exporter"/>
</dbReference>
<feature type="domain" description="ABC transmembrane type-1" evidence="12">
    <location>
        <begin position="372"/>
        <end position="655"/>
    </location>
</feature>
<dbReference type="FunFam" id="3.40.50.300:FF:000221">
    <property type="entry name" value="Multidrug ABC transporter ATP-binding protein"/>
    <property type="match status" value="1"/>
</dbReference>
<dbReference type="PROSITE" id="PS50893">
    <property type="entry name" value="ABC_TRANSPORTER_2"/>
    <property type="match status" value="1"/>
</dbReference>
<dbReference type="SMART" id="SM00382">
    <property type="entry name" value="AAA"/>
    <property type="match status" value="1"/>
</dbReference>
<dbReference type="GO" id="GO:0140359">
    <property type="term" value="F:ABC-type transporter activity"/>
    <property type="evidence" value="ECO:0007669"/>
    <property type="project" value="InterPro"/>
</dbReference>
<evidence type="ECO:0000256" key="8">
    <source>
        <dbReference type="ARBA" id="ARBA00023136"/>
    </source>
</evidence>
<dbReference type="PROSITE" id="PS00211">
    <property type="entry name" value="ABC_TRANSPORTER_1"/>
    <property type="match status" value="1"/>
</dbReference>
<feature type="transmembrane region" description="Helical" evidence="10">
    <location>
        <begin position="480"/>
        <end position="502"/>
    </location>
</feature>
<dbReference type="Gene3D" id="1.20.1560.10">
    <property type="entry name" value="ABC transporter type 1, transmembrane domain"/>
    <property type="match status" value="1"/>
</dbReference>
<dbReference type="InterPro" id="IPR003439">
    <property type="entry name" value="ABC_transporter-like_ATP-bd"/>
</dbReference>
<keyword evidence="15" id="KW-1185">Reference proteome</keyword>
<dbReference type="RefSeq" id="WP_267767735.1">
    <property type="nucleotide sequence ID" value="NZ_JAPNKE010000002.1"/>
</dbReference>
<dbReference type="GO" id="GO:0034040">
    <property type="term" value="F:ATPase-coupled lipid transmembrane transporter activity"/>
    <property type="evidence" value="ECO:0007669"/>
    <property type="project" value="TreeGrafter"/>
</dbReference>
<evidence type="ECO:0000256" key="10">
    <source>
        <dbReference type="SAM" id="Phobius"/>
    </source>
</evidence>
<dbReference type="Gene3D" id="3.30.470.20">
    <property type="entry name" value="ATP-grasp fold, B domain"/>
    <property type="match status" value="1"/>
</dbReference>